<dbReference type="Pfam" id="PF00155">
    <property type="entry name" value="Aminotran_1_2"/>
    <property type="match status" value="1"/>
</dbReference>
<keyword evidence="5" id="KW-0805">Transcription regulation</keyword>
<evidence type="ECO:0000256" key="1">
    <source>
        <dbReference type="ARBA" id="ARBA00001933"/>
    </source>
</evidence>
<evidence type="ECO:0000256" key="2">
    <source>
        <dbReference type="ARBA" id="ARBA00005384"/>
    </source>
</evidence>
<dbReference type="Proteomes" id="UP001580407">
    <property type="component" value="Unassembled WGS sequence"/>
</dbReference>
<dbReference type="PROSITE" id="PS50949">
    <property type="entry name" value="HTH_GNTR"/>
    <property type="match status" value="1"/>
</dbReference>
<comment type="caution">
    <text evidence="9">The sequence shown here is derived from an EMBL/GenBank/DDBJ whole genome shotgun (WGS) entry which is preliminary data.</text>
</comment>
<dbReference type="InterPro" id="IPR015421">
    <property type="entry name" value="PyrdxlP-dep_Trfase_major"/>
</dbReference>
<dbReference type="InterPro" id="IPR000524">
    <property type="entry name" value="Tscrpt_reg_HTH_GntR"/>
</dbReference>
<dbReference type="Pfam" id="PF00392">
    <property type="entry name" value="GntR"/>
    <property type="match status" value="1"/>
</dbReference>
<dbReference type="Gene3D" id="3.40.640.10">
    <property type="entry name" value="Type I PLP-dependent aspartate aminotransferase-like (Major domain)"/>
    <property type="match status" value="1"/>
</dbReference>
<dbReference type="PRINTS" id="PR00035">
    <property type="entry name" value="HTHGNTR"/>
</dbReference>
<evidence type="ECO:0000313" key="9">
    <source>
        <dbReference type="EMBL" id="MFB5682091.1"/>
    </source>
</evidence>
<comment type="cofactor">
    <cofactor evidence="1">
        <name>pyridoxal 5'-phosphate</name>
        <dbReference type="ChEBI" id="CHEBI:597326"/>
    </cofactor>
</comment>
<keyword evidence="3 9" id="KW-0032">Aminotransferase</keyword>
<organism evidence="9 10">
    <name type="scientific">Paenibacillus terreus</name>
    <dbReference type="NCBI Taxonomy" id="1387834"/>
    <lineage>
        <taxon>Bacteria</taxon>
        <taxon>Bacillati</taxon>
        <taxon>Bacillota</taxon>
        <taxon>Bacilli</taxon>
        <taxon>Bacillales</taxon>
        <taxon>Paenibacillaceae</taxon>
        <taxon>Paenibacillus</taxon>
    </lineage>
</organism>
<keyword evidence="10" id="KW-1185">Reference proteome</keyword>
<dbReference type="InterPro" id="IPR051446">
    <property type="entry name" value="HTH_trans_reg/aminotransferase"/>
</dbReference>
<dbReference type="SMART" id="SM00345">
    <property type="entry name" value="HTH_GNTR"/>
    <property type="match status" value="1"/>
</dbReference>
<dbReference type="GO" id="GO:0008483">
    <property type="term" value="F:transaminase activity"/>
    <property type="evidence" value="ECO:0007669"/>
    <property type="project" value="UniProtKB-KW"/>
</dbReference>
<evidence type="ECO:0000256" key="7">
    <source>
        <dbReference type="ARBA" id="ARBA00023163"/>
    </source>
</evidence>
<keyword evidence="4" id="KW-0663">Pyridoxal phosphate</keyword>
<dbReference type="SUPFAM" id="SSF46785">
    <property type="entry name" value="Winged helix' DNA-binding domain"/>
    <property type="match status" value="1"/>
</dbReference>
<dbReference type="PANTHER" id="PTHR46577:SF2">
    <property type="entry name" value="TRANSCRIPTIONAL REGULATORY PROTEIN"/>
    <property type="match status" value="1"/>
</dbReference>
<dbReference type="EMBL" id="JBHILM010000015">
    <property type="protein sequence ID" value="MFB5682091.1"/>
    <property type="molecule type" value="Genomic_DNA"/>
</dbReference>
<dbReference type="InterPro" id="IPR036388">
    <property type="entry name" value="WH-like_DNA-bd_sf"/>
</dbReference>
<dbReference type="InterPro" id="IPR015424">
    <property type="entry name" value="PyrdxlP-dep_Trfase"/>
</dbReference>
<keyword evidence="7" id="KW-0804">Transcription</keyword>
<feature type="domain" description="HTH gntR-type" evidence="8">
    <location>
        <begin position="14"/>
        <end position="82"/>
    </location>
</feature>
<protein>
    <submittedName>
        <fullName evidence="9">PLP-dependent aminotransferase family protein</fullName>
    </submittedName>
</protein>
<dbReference type="Gene3D" id="1.10.10.10">
    <property type="entry name" value="Winged helix-like DNA-binding domain superfamily/Winged helix DNA-binding domain"/>
    <property type="match status" value="1"/>
</dbReference>
<evidence type="ECO:0000313" key="10">
    <source>
        <dbReference type="Proteomes" id="UP001580407"/>
    </source>
</evidence>
<dbReference type="InterPro" id="IPR036390">
    <property type="entry name" value="WH_DNA-bd_sf"/>
</dbReference>
<accession>A0ABV5BC14</accession>
<reference evidence="9 10" key="1">
    <citation type="submission" date="2024-09" db="EMBL/GenBank/DDBJ databases">
        <authorList>
            <person name="Ruan L."/>
        </authorList>
    </citation>
    <scope>NUCLEOTIDE SEQUENCE [LARGE SCALE GENOMIC DNA]</scope>
    <source>
        <strain evidence="9 10">D33</strain>
    </source>
</reference>
<evidence type="ECO:0000256" key="6">
    <source>
        <dbReference type="ARBA" id="ARBA00023125"/>
    </source>
</evidence>
<gene>
    <name evidence="9" type="ORF">ACE3NQ_14300</name>
</gene>
<dbReference type="SUPFAM" id="SSF53383">
    <property type="entry name" value="PLP-dependent transferases"/>
    <property type="match status" value="1"/>
</dbReference>
<sequence length="490" mass="53686">MLNPDWKPDASSPLPVYKQIEQYIREKVLHGEWPPGTRLPSHRALSALFGVNRSTVAAALNLLSASGLLEGNRGGGTVVRSGPLEPSTSAVKAPIWMNAADEGIHYPNLPVIQTINRMEAASGVIRLGTGELSPELLPHGSYNQLLAELSRCRRRLSYPEPQGCPQLREAIARHAAADGIRASAASVLVVSGSLQALHLISVGLLPRGAAILTEKPSYLYSIHAFQSAGMKLIGLPMDKEGLQTEKLADAAAAYSASLLYTNPTFHNPTGRTMSMERRMQLLEQARASGLSIIEDGAYNELWIDHEPPPALKSLDSEGRVLYTGTLSKSFSPGLRIGWVIGPEPVIGRLADIKMQMDYGSSMLSQETAALWLSSGRHEAHLVHIRSRLRERRDHLLELLHRFFLDIAEWDKPSGGFYIWIKLTVTVPLRALFEAALAEGILLNPGDLYDRNDRQHLRLSYAYASAAEMNGAVPALSAIVRRLAKTERQES</sequence>
<proteinExistence type="inferred from homology"/>
<dbReference type="RefSeq" id="WP_375525857.1">
    <property type="nucleotide sequence ID" value="NZ_JBHILM010000015.1"/>
</dbReference>
<dbReference type="CDD" id="cd00609">
    <property type="entry name" value="AAT_like"/>
    <property type="match status" value="1"/>
</dbReference>
<evidence type="ECO:0000259" key="8">
    <source>
        <dbReference type="PROSITE" id="PS50949"/>
    </source>
</evidence>
<dbReference type="InterPro" id="IPR004839">
    <property type="entry name" value="Aminotransferase_I/II_large"/>
</dbReference>
<dbReference type="InterPro" id="IPR015422">
    <property type="entry name" value="PyrdxlP-dep_Trfase_small"/>
</dbReference>
<keyword evidence="3 9" id="KW-0808">Transferase</keyword>
<evidence type="ECO:0000256" key="3">
    <source>
        <dbReference type="ARBA" id="ARBA00022576"/>
    </source>
</evidence>
<comment type="similarity">
    <text evidence="2">In the C-terminal section; belongs to the class-I pyridoxal-phosphate-dependent aminotransferase family.</text>
</comment>
<keyword evidence="6" id="KW-0238">DNA-binding</keyword>
<dbReference type="Gene3D" id="3.90.1150.10">
    <property type="entry name" value="Aspartate Aminotransferase, domain 1"/>
    <property type="match status" value="1"/>
</dbReference>
<evidence type="ECO:0000256" key="5">
    <source>
        <dbReference type="ARBA" id="ARBA00023015"/>
    </source>
</evidence>
<dbReference type="PANTHER" id="PTHR46577">
    <property type="entry name" value="HTH-TYPE TRANSCRIPTIONAL REGULATORY PROTEIN GABR"/>
    <property type="match status" value="1"/>
</dbReference>
<dbReference type="CDD" id="cd07377">
    <property type="entry name" value="WHTH_GntR"/>
    <property type="match status" value="1"/>
</dbReference>
<name>A0ABV5BC14_9BACL</name>
<evidence type="ECO:0000256" key="4">
    <source>
        <dbReference type="ARBA" id="ARBA00022898"/>
    </source>
</evidence>